<dbReference type="EMBL" id="CM039175">
    <property type="protein sequence ID" value="KAH9738831.1"/>
    <property type="molecule type" value="Genomic_DNA"/>
</dbReference>
<sequence length="491" mass="54721">MTKISPEIEEDVQAESLLSVSADVSFSSNCFPKYKLGPENQIVEESKEDSKGLSLKEVVEKETVQLSEQHKRLSVRDLASKFDKNLTAAAKLADEAKLRDVASLEGHVLLKKLRDALEALRGRMAGRTKEDVEKAISLVEALAVKLTQNEGELIQEKFEVKKLANFLKQASEDAKKLVNQEKSFACAEIESARAVVQRFGEALEEEEKNSPKSKTQDVERLVDEIQEARRIKRLHQPSKVMDMEHELLALRTQIREKSVLSLKIQKELAMNKRAEENKSCLYVFDGSEALGSHLRIRPRSDTAPSLSKCSIQWYRVSLDGSQKEIISGASKLAYAPEPLDVGRVLQADILSNGQKITVTSAGPIESAAGLGSYVETLLRKSSSEFNVVISQMNGQDYSSHSNHCFNVGKLRIKLCRGWITKSREIYHTSMQLCGVRGDGNAAAKSLFWQARKGLSYVLTFESEKERNAAIMIARKHALDCNIMLAGPDDRV</sequence>
<proteinExistence type="predicted"/>
<dbReference type="Proteomes" id="UP000829398">
    <property type="component" value="Chromosome 6"/>
</dbReference>
<evidence type="ECO:0000313" key="2">
    <source>
        <dbReference type="Proteomes" id="UP000829398"/>
    </source>
</evidence>
<name>A0ACB8K266_CITSI</name>
<comment type="caution">
    <text evidence="1">The sequence shown here is derived from an EMBL/GenBank/DDBJ whole genome shotgun (WGS) entry which is preliminary data.</text>
</comment>
<keyword evidence="2" id="KW-1185">Reference proteome</keyword>
<gene>
    <name evidence="1" type="ORF">KPL71_018923</name>
</gene>
<organism evidence="1 2">
    <name type="scientific">Citrus sinensis</name>
    <name type="common">Sweet orange</name>
    <name type="synonym">Citrus aurantium var. sinensis</name>
    <dbReference type="NCBI Taxonomy" id="2711"/>
    <lineage>
        <taxon>Eukaryota</taxon>
        <taxon>Viridiplantae</taxon>
        <taxon>Streptophyta</taxon>
        <taxon>Embryophyta</taxon>
        <taxon>Tracheophyta</taxon>
        <taxon>Spermatophyta</taxon>
        <taxon>Magnoliopsida</taxon>
        <taxon>eudicotyledons</taxon>
        <taxon>Gunneridae</taxon>
        <taxon>Pentapetalae</taxon>
        <taxon>rosids</taxon>
        <taxon>malvids</taxon>
        <taxon>Sapindales</taxon>
        <taxon>Rutaceae</taxon>
        <taxon>Aurantioideae</taxon>
        <taxon>Citrus</taxon>
    </lineage>
</organism>
<accession>A0ACB8K266</accession>
<reference evidence="2" key="1">
    <citation type="journal article" date="2023" name="Hortic. Res.">
        <title>A chromosome-level phased genome enabling allele-level studies in sweet orange: a case study on citrus Huanglongbing tolerance.</title>
        <authorList>
            <person name="Wu B."/>
            <person name="Yu Q."/>
            <person name="Deng Z."/>
            <person name="Duan Y."/>
            <person name="Luo F."/>
            <person name="Gmitter F. Jr."/>
        </authorList>
    </citation>
    <scope>NUCLEOTIDE SEQUENCE [LARGE SCALE GENOMIC DNA]</scope>
    <source>
        <strain evidence="2">cv. Valencia</strain>
    </source>
</reference>
<evidence type="ECO:0000313" key="1">
    <source>
        <dbReference type="EMBL" id="KAH9738831.1"/>
    </source>
</evidence>
<protein>
    <submittedName>
        <fullName evidence="1">Stomatal closure-related actin-binding protein 2</fullName>
    </submittedName>
</protein>